<feature type="region of interest" description="Disordered" evidence="1">
    <location>
        <begin position="115"/>
        <end position="145"/>
    </location>
</feature>
<dbReference type="EMBL" id="JAKUCV010003657">
    <property type="protein sequence ID" value="KAJ4838081.1"/>
    <property type="molecule type" value="Genomic_DNA"/>
</dbReference>
<sequence length="145" mass="16576">MRRRIGDRKSPERSERREVRVVEIREVVISVSTDSDIDSSFGLHAVDSHIDSFHDYHELELNSVKNKEEVDDIQGSINEFNPTDHHLGSFYEDHDFDLQPSMSFDVVGSSGVPIKHLNTKDDHSSNENQNTCQRRCSTPSNLVSH</sequence>
<keyword evidence="3" id="KW-1185">Reference proteome</keyword>
<evidence type="ECO:0000313" key="3">
    <source>
        <dbReference type="Proteomes" id="UP001141552"/>
    </source>
</evidence>
<reference evidence="2" key="1">
    <citation type="submission" date="2022-02" db="EMBL/GenBank/DDBJ databases">
        <authorList>
            <person name="Henning P.M."/>
            <person name="McCubbin A.G."/>
            <person name="Shore J.S."/>
        </authorList>
    </citation>
    <scope>NUCLEOTIDE SEQUENCE</scope>
    <source>
        <strain evidence="2">F60SS</strain>
        <tissue evidence="2">Leaves</tissue>
    </source>
</reference>
<accession>A0A9Q0JCY5</accession>
<protein>
    <submittedName>
        <fullName evidence="2">Uncharacterized protein</fullName>
    </submittedName>
</protein>
<reference evidence="2" key="2">
    <citation type="journal article" date="2023" name="Plants (Basel)">
        <title>Annotation of the Turnera subulata (Passifloraceae) Draft Genome Reveals the S-Locus Evolved after the Divergence of Turneroideae from Passifloroideae in a Stepwise Manner.</title>
        <authorList>
            <person name="Henning P.M."/>
            <person name="Roalson E.H."/>
            <person name="Mir W."/>
            <person name="McCubbin A.G."/>
            <person name="Shore J.S."/>
        </authorList>
    </citation>
    <scope>NUCLEOTIDE SEQUENCE</scope>
    <source>
        <strain evidence="2">F60SS</strain>
    </source>
</reference>
<organism evidence="2 3">
    <name type="scientific">Turnera subulata</name>
    <dbReference type="NCBI Taxonomy" id="218843"/>
    <lineage>
        <taxon>Eukaryota</taxon>
        <taxon>Viridiplantae</taxon>
        <taxon>Streptophyta</taxon>
        <taxon>Embryophyta</taxon>
        <taxon>Tracheophyta</taxon>
        <taxon>Spermatophyta</taxon>
        <taxon>Magnoliopsida</taxon>
        <taxon>eudicotyledons</taxon>
        <taxon>Gunneridae</taxon>
        <taxon>Pentapetalae</taxon>
        <taxon>rosids</taxon>
        <taxon>fabids</taxon>
        <taxon>Malpighiales</taxon>
        <taxon>Passifloraceae</taxon>
        <taxon>Turnera</taxon>
    </lineage>
</organism>
<feature type="compositionally biased region" description="Polar residues" evidence="1">
    <location>
        <begin position="126"/>
        <end position="145"/>
    </location>
</feature>
<name>A0A9Q0JCY5_9ROSI</name>
<proteinExistence type="predicted"/>
<evidence type="ECO:0000313" key="2">
    <source>
        <dbReference type="EMBL" id="KAJ4838081.1"/>
    </source>
</evidence>
<gene>
    <name evidence="2" type="ORF">Tsubulata_045446</name>
</gene>
<dbReference type="AlphaFoldDB" id="A0A9Q0JCY5"/>
<evidence type="ECO:0000256" key="1">
    <source>
        <dbReference type="SAM" id="MobiDB-lite"/>
    </source>
</evidence>
<dbReference type="Proteomes" id="UP001141552">
    <property type="component" value="Unassembled WGS sequence"/>
</dbReference>
<comment type="caution">
    <text evidence="2">The sequence shown here is derived from an EMBL/GenBank/DDBJ whole genome shotgun (WGS) entry which is preliminary data.</text>
</comment>